<protein>
    <submittedName>
        <fullName evidence="1">Uncharacterized protein</fullName>
    </submittedName>
</protein>
<dbReference type="GeneID" id="25736472"/>
<keyword evidence="2" id="KW-1185">Reference proteome</keyword>
<evidence type="ECO:0000313" key="1">
    <source>
        <dbReference type="EMBL" id="KIZ04364.1"/>
    </source>
</evidence>
<dbReference type="OrthoDB" id="540180at2759"/>
<dbReference type="Proteomes" id="UP000054498">
    <property type="component" value="Unassembled WGS sequence"/>
</dbReference>
<name>A0A0D2LC88_9CHLO</name>
<organism evidence="1 2">
    <name type="scientific">Monoraphidium neglectum</name>
    <dbReference type="NCBI Taxonomy" id="145388"/>
    <lineage>
        <taxon>Eukaryota</taxon>
        <taxon>Viridiplantae</taxon>
        <taxon>Chlorophyta</taxon>
        <taxon>core chlorophytes</taxon>
        <taxon>Chlorophyceae</taxon>
        <taxon>CS clade</taxon>
        <taxon>Sphaeropleales</taxon>
        <taxon>Selenastraceae</taxon>
        <taxon>Monoraphidium</taxon>
    </lineage>
</organism>
<accession>A0A0D2LC88</accession>
<dbReference type="KEGG" id="mng:MNEG_3594"/>
<gene>
    <name evidence="1" type="ORF">MNEG_3594</name>
</gene>
<dbReference type="RefSeq" id="XP_013903383.1">
    <property type="nucleotide sequence ID" value="XM_014047929.1"/>
</dbReference>
<proteinExistence type="predicted"/>
<sequence length="101" mass="11590">MSPMQLVAGEDPVAEAEHWSIFADVYEREVRHQEELAGGRDLQLDQRRQILADILVWAEVTQTQYDDDTASFVTEPHEQDPSFQRIGDMLKAAKAQRGFCR</sequence>
<dbReference type="EMBL" id="KK100677">
    <property type="protein sequence ID" value="KIZ04364.1"/>
    <property type="molecule type" value="Genomic_DNA"/>
</dbReference>
<reference evidence="1 2" key="1">
    <citation type="journal article" date="2013" name="BMC Genomics">
        <title>Reconstruction of the lipid metabolism for the microalga Monoraphidium neglectum from its genome sequence reveals characteristics suitable for biofuel production.</title>
        <authorList>
            <person name="Bogen C."/>
            <person name="Al-Dilaimi A."/>
            <person name="Albersmeier A."/>
            <person name="Wichmann J."/>
            <person name="Grundmann M."/>
            <person name="Rupp O."/>
            <person name="Lauersen K.J."/>
            <person name="Blifernez-Klassen O."/>
            <person name="Kalinowski J."/>
            <person name="Goesmann A."/>
            <person name="Mussgnug J.H."/>
            <person name="Kruse O."/>
        </authorList>
    </citation>
    <scope>NUCLEOTIDE SEQUENCE [LARGE SCALE GENOMIC DNA]</scope>
    <source>
        <strain evidence="1 2">SAG 48.87</strain>
    </source>
</reference>
<evidence type="ECO:0000313" key="2">
    <source>
        <dbReference type="Proteomes" id="UP000054498"/>
    </source>
</evidence>
<dbReference type="AlphaFoldDB" id="A0A0D2LC88"/>